<sequence length="374" mass="42466">MPETPNKINPDWTANRTVDAWARSHGFGDPIVMTDQNLRATAREHGGRPVGLYLWEGEKHEVYIGISNDSIVKRLRRHLVDYGFANIQNFRYLEHSGDRPELRDIEREFIHEAIRSRKLTVFNTEHASSVLHDTAFDELIVTERQIGWLADPAGVNLHAPDSRRSPDPNEISRSQKNFTRLLDLPEADAIIDAVSIYLRTAVPFPAETEATYWAVSALPALRVSPGYTRIVTVNMGILEMLWISRAPNGDVIVDVGTHYQFLPARGTRRRLKKHGATMQGVLHTRGGADEEVLRFASIQAFVSALGESEPIRRAAARFALDRMRAGKLTRHAQSHNYLLAEQALNRLQDWSILDDDASRPQSRSRLWSWMNRPD</sequence>
<gene>
    <name evidence="1" type="ORF">GM1_012_00260</name>
</gene>
<dbReference type="AlphaFoldDB" id="M3VB71"/>
<accession>M3VB71</accession>
<evidence type="ECO:0000313" key="1">
    <source>
        <dbReference type="EMBL" id="GAC79753.1"/>
    </source>
</evidence>
<proteinExistence type="predicted"/>
<comment type="caution">
    <text evidence="1">The sequence shown here is derived from an EMBL/GenBank/DDBJ whole genome shotgun (WGS) entry which is preliminary data.</text>
</comment>
<reference evidence="1 2" key="1">
    <citation type="submission" date="2013-02" db="EMBL/GenBank/DDBJ databases">
        <title>Whole genome shotgun sequence of Gordonia malaquae NBRC 108250.</title>
        <authorList>
            <person name="Yoshida I."/>
            <person name="Hosoyama A."/>
            <person name="Tsuchikane K."/>
            <person name="Ando Y."/>
            <person name="Baba S."/>
            <person name="Ohji S."/>
            <person name="Hamada M."/>
            <person name="Tamura T."/>
            <person name="Yamazoe A."/>
            <person name="Yamazaki S."/>
            <person name="Fujita N."/>
        </authorList>
    </citation>
    <scope>NUCLEOTIDE SEQUENCE [LARGE SCALE GENOMIC DNA]</scope>
    <source>
        <strain evidence="1 2">NBRC 108250</strain>
    </source>
</reference>
<evidence type="ECO:0000313" key="2">
    <source>
        <dbReference type="Proteomes" id="UP000035009"/>
    </source>
</evidence>
<name>M3VB71_GORML</name>
<dbReference type="Proteomes" id="UP000035009">
    <property type="component" value="Unassembled WGS sequence"/>
</dbReference>
<protein>
    <recommendedName>
        <fullName evidence="3">GIY-YIG domain-containing protein</fullName>
    </recommendedName>
</protein>
<keyword evidence="2" id="KW-1185">Reference proteome</keyword>
<evidence type="ECO:0008006" key="3">
    <source>
        <dbReference type="Google" id="ProtNLM"/>
    </source>
</evidence>
<organism evidence="1 2">
    <name type="scientific">Gordonia malaquae NBRC 108250</name>
    <dbReference type="NCBI Taxonomy" id="1223542"/>
    <lineage>
        <taxon>Bacteria</taxon>
        <taxon>Bacillati</taxon>
        <taxon>Actinomycetota</taxon>
        <taxon>Actinomycetes</taxon>
        <taxon>Mycobacteriales</taxon>
        <taxon>Gordoniaceae</taxon>
        <taxon>Gordonia</taxon>
    </lineage>
</organism>
<dbReference type="eggNOG" id="COG0457">
    <property type="taxonomic scope" value="Bacteria"/>
</dbReference>
<dbReference type="EMBL" id="BAOP01000012">
    <property type="protein sequence ID" value="GAC79753.1"/>
    <property type="molecule type" value="Genomic_DNA"/>
</dbReference>